<reference evidence="2 3" key="1">
    <citation type="journal article" date="2012" name="J. Bacteriol.">
        <title>Genome Sequence of the Protease-Producing Bacterium Rheinheimera nanhaiensis E407-8T, Isolated from Deep-Sea Sediment of the South China Sea.</title>
        <authorList>
            <person name="Zhang X.-Y."/>
            <person name="Zhang Y.-J."/>
            <person name="Qin Q.-L."/>
            <person name="Xie B.-B."/>
            <person name="Chen X.-L."/>
            <person name="Zhou B.-C."/>
            <person name="Zhang Y.-Z."/>
        </authorList>
    </citation>
    <scope>NUCLEOTIDE SEQUENCE [LARGE SCALE GENOMIC DNA]</scope>
    <source>
        <strain evidence="2 3">E407-8</strain>
    </source>
</reference>
<dbReference type="Proteomes" id="UP000004374">
    <property type="component" value="Unassembled WGS sequence"/>
</dbReference>
<protein>
    <submittedName>
        <fullName evidence="2">Uncharacterized protein</fullName>
    </submittedName>
</protein>
<comment type="caution">
    <text evidence="2">The sequence shown here is derived from an EMBL/GenBank/DDBJ whole genome shotgun (WGS) entry which is preliminary data.</text>
</comment>
<sequence length="366" mass="42617">MTQDQKRFRLNLLLMKINRGYEAFGYQSFKDYVINKLSITYDAAIKHMMAANTAIKLFGPDYVGYYSDSAMITLGAVNFELQVKAIIELKKKLGKDMQDSLLRSELTKKSVDETFKNMSRNIVKVLDKALPDDCRDENYCEIDFELHPDIFEIADEEEFKSKYGFSRWDERSLKLTKADQLASLPKADLKRELETEWSLKEMLKHVQTFHPDMLDDAIDFAMNGHNYLTHFMLDIYGGSDVAGDDVNSSEDDIDDDDYELNEHDLDELEINYPGPKSVKENEQYINERRKLIGKLQSLTDKSDVVEHPKLAVMKAFFELLNHEDLTYIHTKSKILLNQEDEEEDEFFDDNQLEEDDELTDVNENVE</sequence>
<evidence type="ECO:0000313" key="3">
    <source>
        <dbReference type="Proteomes" id="UP000004374"/>
    </source>
</evidence>
<evidence type="ECO:0000313" key="2">
    <source>
        <dbReference type="EMBL" id="GAB60537.1"/>
    </source>
</evidence>
<evidence type="ECO:0000256" key="1">
    <source>
        <dbReference type="SAM" id="MobiDB-lite"/>
    </source>
</evidence>
<dbReference type="EMBL" id="BAFK01000031">
    <property type="protein sequence ID" value="GAB60537.1"/>
    <property type="molecule type" value="Genomic_DNA"/>
</dbReference>
<gene>
    <name evidence="2" type="ORF">RNAN_3562</name>
</gene>
<name>I1E2K9_9GAMM</name>
<proteinExistence type="predicted"/>
<feature type="region of interest" description="Disordered" evidence="1">
    <location>
        <begin position="339"/>
        <end position="366"/>
    </location>
</feature>
<organism evidence="2 3">
    <name type="scientific">Rheinheimera nanhaiensis E407-8</name>
    <dbReference type="NCBI Taxonomy" id="562729"/>
    <lineage>
        <taxon>Bacteria</taxon>
        <taxon>Pseudomonadati</taxon>
        <taxon>Pseudomonadota</taxon>
        <taxon>Gammaproteobacteria</taxon>
        <taxon>Chromatiales</taxon>
        <taxon>Chromatiaceae</taxon>
        <taxon>Rheinheimera</taxon>
    </lineage>
</organism>
<keyword evidence="3" id="KW-1185">Reference proteome</keyword>
<accession>I1E2K9</accession>
<dbReference type="AlphaFoldDB" id="I1E2K9"/>